<keyword evidence="7" id="KW-1185">Reference proteome</keyword>
<dbReference type="GO" id="GO:0003677">
    <property type="term" value="F:DNA binding"/>
    <property type="evidence" value="ECO:0007669"/>
    <property type="project" value="UniProtKB-KW"/>
</dbReference>
<evidence type="ECO:0000256" key="3">
    <source>
        <dbReference type="ARBA" id="ARBA00023163"/>
    </source>
</evidence>
<dbReference type="InterPro" id="IPR011711">
    <property type="entry name" value="GntR_C"/>
</dbReference>
<evidence type="ECO:0000313" key="5">
    <source>
        <dbReference type="EMBL" id="MCG4748479.1"/>
    </source>
</evidence>
<evidence type="ECO:0000313" key="6">
    <source>
        <dbReference type="EMBL" id="NSJ52368.1"/>
    </source>
</evidence>
<dbReference type="Pfam" id="PF00392">
    <property type="entry name" value="GntR"/>
    <property type="match status" value="1"/>
</dbReference>
<keyword evidence="2" id="KW-0238">DNA-binding</keyword>
<evidence type="ECO:0000313" key="8">
    <source>
        <dbReference type="Proteomes" id="UP001299608"/>
    </source>
</evidence>
<comment type="caution">
    <text evidence="5">The sequence shown here is derived from an EMBL/GenBank/DDBJ whole genome shotgun (WGS) entry which is preliminary data.</text>
</comment>
<reference evidence="6 7" key="1">
    <citation type="journal article" date="2020" name="Cell Host Microbe">
        <title>Functional and Genomic Variation between Human-Derived Isolates of Lachnospiraceae Reveals Inter- and Intra-Species Diversity.</title>
        <authorList>
            <person name="Sorbara M.T."/>
            <person name="Littmann E.R."/>
            <person name="Fontana E."/>
            <person name="Moody T.U."/>
            <person name="Kohout C.E."/>
            <person name="Gjonbalaj M."/>
            <person name="Eaton V."/>
            <person name="Seok R."/>
            <person name="Leiner I.M."/>
            <person name="Pamer E.G."/>
        </authorList>
    </citation>
    <scope>NUCLEOTIDE SEQUENCE [LARGE SCALE GENOMIC DNA]</scope>
    <source>
        <strain evidence="6 7">MSK.1.17</strain>
    </source>
</reference>
<keyword evidence="3" id="KW-0804">Transcription</keyword>
<dbReference type="SUPFAM" id="SSF48008">
    <property type="entry name" value="GntR ligand-binding domain-like"/>
    <property type="match status" value="1"/>
</dbReference>
<protein>
    <submittedName>
        <fullName evidence="5">GntR family transcriptional regulator</fullName>
    </submittedName>
</protein>
<dbReference type="SMART" id="SM00345">
    <property type="entry name" value="HTH_GNTR"/>
    <property type="match status" value="1"/>
</dbReference>
<dbReference type="EMBL" id="JAAITT010000068">
    <property type="protein sequence ID" value="NSJ52368.1"/>
    <property type="molecule type" value="Genomic_DNA"/>
</dbReference>
<dbReference type="Proteomes" id="UP000669239">
    <property type="component" value="Unassembled WGS sequence"/>
</dbReference>
<reference evidence="6" key="2">
    <citation type="submission" date="2020-02" db="EMBL/GenBank/DDBJ databases">
        <authorList>
            <person name="Littmann E."/>
            <person name="Sorbara M."/>
        </authorList>
    </citation>
    <scope>NUCLEOTIDE SEQUENCE</scope>
    <source>
        <strain evidence="6">MSK.1.17</strain>
    </source>
</reference>
<proteinExistence type="predicted"/>
<keyword evidence="1" id="KW-0805">Transcription regulation</keyword>
<reference evidence="5" key="3">
    <citation type="submission" date="2022-01" db="EMBL/GenBank/DDBJ databases">
        <title>Collection of gut derived symbiotic bacterial strains cultured from healthy donors.</title>
        <authorList>
            <person name="Lin H."/>
            <person name="Kohout C."/>
            <person name="Waligurski E."/>
            <person name="Pamer E.G."/>
        </authorList>
    </citation>
    <scope>NUCLEOTIDE SEQUENCE</scope>
    <source>
        <strain evidence="5">DFI.6.55</strain>
    </source>
</reference>
<sequence>MPIPKKDSALQRKSAKDLVYETLCDWIMRGEMMPGEKLLDTELAAYFDVSRTPVREALQMLEAQKLIKVTPGRATTVADVDKNDIEKCYRPLAEIQGLAARQAALILTETQLAELEQVQKEFSEACDANQAERAILCDNAFHELIVKAVGNEYIAEFSHMLLLHIQRIKYHYFHKNMMRKESVKHHRDILDALARKDADRAGELMRGHWLHVMERCIREVDVAGENMT</sequence>
<evidence type="ECO:0000256" key="2">
    <source>
        <dbReference type="ARBA" id="ARBA00023125"/>
    </source>
</evidence>
<dbReference type="PROSITE" id="PS50949">
    <property type="entry name" value="HTH_GNTR"/>
    <property type="match status" value="1"/>
</dbReference>
<dbReference type="GO" id="GO:0003700">
    <property type="term" value="F:DNA-binding transcription factor activity"/>
    <property type="evidence" value="ECO:0007669"/>
    <property type="project" value="InterPro"/>
</dbReference>
<feature type="domain" description="HTH gntR-type" evidence="4">
    <location>
        <begin position="13"/>
        <end position="80"/>
    </location>
</feature>
<dbReference type="AlphaFoldDB" id="A0AAW5C620"/>
<accession>A0AAW5C620</accession>
<dbReference type="InterPro" id="IPR000524">
    <property type="entry name" value="Tscrpt_reg_HTH_GntR"/>
</dbReference>
<dbReference type="InterPro" id="IPR036390">
    <property type="entry name" value="WH_DNA-bd_sf"/>
</dbReference>
<dbReference type="EMBL" id="JAKNGE010000038">
    <property type="protein sequence ID" value="MCG4748479.1"/>
    <property type="molecule type" value="Genomic_DNA"/>
</dbReference>
<name>A0AAW5C620_9FIRM</name>
<dbReference type="PANTHER" id="PTHR43537">
    <property type="entry name" value="TRANSCRIPTIONAL REGULATOR, GNTR FAMILY"/>
    <property type="match status" value="1"/>
</dbReference>
<dbReference type="CDD" id="cd07377">
    <property type="entry name" value="WHTH_GntR"/>
    <property type="match status" value="1"/>
</dbReference>
<dbReference type="SUPFAM" id="SSF46785">
    <property type="entry name" value="Winged helix' DNA-binding domain"/>
    <property type="match status" value="1"/>
</dbReference>
<evidence type="ECO:0000313" key="7">
    <source>
        <dbReference type="Proteomes" id="UP000669239"/>
    </source>
</evidence>
<dbReference type="Pfam" id="PF07729">
    <property type="entry name" value="FCD"/>
    <property type="match status" value="1"/>
</dbReference>
<dbReference type="InterPro" id="IPR008920">
    <property type="entry name" value="TF_FadR/GntR_C"/>
</dbReference>
<gene>
    <name evidence="6" type="ORF">G5B36_27330</name>
    <name evidence="5" type="ORF">L0N08_23975</name>
</gene>
<evidence type="ECO:0000256" key="1">
    <source>
        <dbReference type="ARBA" id="ARBA00023015"/>
    </source>
</evidence>
<dbReference type="Gene3D" id="1.10.10.10">
    <property type="entry name" value="Winged helix-like DNA-binding domain superfamily/Winged helix DNA-binding domain"/>
    <property type="match status" value="1"/>
</dbReference>
<dbReference type="Proteomes" id="UP001299608">
    <property type="component" value="Unassembled WGS sequence"/>
</dbReference>
<evidence type="ECO:0000259" key="4">
    <source>
        <dbReference type="PROSITE" id="PS50949"/>
    </source>
</evidence>
<dbReference type="SMART" id="SM00895">
    <property type="entry name" value="FCD"/>
    <property type="match status" value="1"/>
</dbReference>
<dbReference type="RefSeq" id="WP_165643183.1">
    <property type="nucleotide sequence ID" value="NZ_JAAITT010000068.1"/>
</dbReference>
<dbReference type="PANTHER" id="PTHR43537:SF24">
    <property type="entry name" value="GLUCONATE OPERON TRANSCRIPTIONAL REPRESSOR"/>
    <property type="match status" value="1"/>
</dbReference>
<organism evidence="5 8">
    <name type="scientific">Enterocloster aldenensis</name>
    <dbReference type="NCBI Taxonomy" id="358742"/>
    <lineage>
        <taxon>Bacteria</taxon>
        <taxon>Bacillati</taxon>
        <taxon>Bacillota</taxon>
        <taxon>Clostridia</taxon>
        <taxon>Lachnospirales</taxon>
        <taxon>Lachnospiraceae</taxon>
        <taxon>Enterocloster</taxon>
    </lineage>
</organism>
<dbReference type="InterPro" id="IPR036388">
    <property type="entry name" value="WH-like_DNA-bd_sf"/>
</dbReference>
<dbReference type="Gene3D" id="1.20.120.530">
    <property type="entry name" value="GntR ligand-binding domain-like"/>
    <property type="match status" value="1"/>
</dbReference>